<dbReference type="GO" id="GO:0003785">
    <property type="term" value="F:actin monomer binding"/>
    <property type="evidence" value="ECO:0007669"/>
    <property type="project" value="InterPro"/>
</dbReference>
<dbReference type="Proteomes" id="UP000318571">
    <property type="component" value="Chromosome 12"/>
</dbReference>
<dbReference type="STRING" id="6832.A0A553PT29"/>
<keyword evidence="3" id="KW-0963">Cytoplasm</keyword>
<dbReference type="GO" id="GO:0005856">
    <property type="term" value="C:cytoskeleton"/>
    <property type="evidence" value="ECO:0007669"/>
    <property type="project" value="UniProtKB-SubCell"/>
</dbReference>
<keyword evidence="4" id="KW-0206">Cytoskeleton</keyword>
<sequence>MSALKDLPNLQGNIKDEIMSPHKLKETLITEKNVLPTAEDVQQEKTHQGLIQGVEGFNVDQLNHVKTRQPATGGETLKNEIAYKKSCEAVSSFPKDNLKHVETVEKNPLPDKDAIAQEAEHMQFKQGIEKFDKDKLSNVETVEKNTLPSKEVIDQEKSA</sequence>
<accession>A0A553PT29</accession>
<evidence type="ECO:0000313" key="6">
    <source>
        <dbReference type="Proteomes" id="UP000318571"/>
    </source>
</evidence>
<dbReference type="Gene3D" id="1.20.5.520">
    <property type="entry name" value="Single helix bin"/>
    <property type="match status" value="3"/>
</dbReference>
<dbReference type="FunFam" id="1.20.5.520:FF:000001">
    <property type="entry name" value="Thymosin beta"/>
    <property type="match status" value="2"/>
</dbReference>
<dbReference type="InterPro" id="IPR001152">
    <property type="entry name" value="Beta-thymosin"/>
</dbReference>
<evidence type="ECO:0000256" key="3">
    <source>
        <dbReference type="ARBA" id="ARBA00022490"/>
    </source>
</evidence>
<gene>
    <name evidence="5" type="ORF">TCAL_04857</name>
</gene>
<evidence type="ECO:0000256" key="4">
    <source>
        <dbReference type="ARBA" id="ARBA00023212"/>
    </source>
</evidence>
<proteinExistence type="inferred from homology"/>
<evidence type="ECO:0000313" key="5">
    <source>
        <dbReference type="EMBL" id="TRY80839.1"/>
    </source>
</evidence>
<dbReference type="PANTHER" id="PTHR20940">
    <property type="entry name" value="TETRA THYMOSIN"/>
    <property type="match status" value="1"/>
</dbReference>
<dbReference type="SMART" id="SM00152">
    <property type="entry name" value="THY"/>
    <property type="match status" value="3"/>
</dbReference>
<dbReference type="GO" id="GO:0005829">
    <property type="term" value="C:cytosol"/>
    <property type="evidence" value="ECO:0007669"/>
    <property type="project" value="TreeGrafter"/>
</dbReference>
<comment type="similarity">
    <text evidence="2">Belongs to the thymosin beta family.</text>
</comment>
<dbReference type="OMA" id="SELIHDV"/>
<comment type="caution">
    <text evidence="5">The sequence shown here is derived from an EMBL/GenBank/DDBJ whole genome shotgun (WGS) entry which is preliminary data.</text>
</comment>
<evidence type="ECO:0000256" key="2">
    <source>
        <dbReference type="ARBA" id="ARBA00009511"/>
    </source>
</evidence>
<dbReference type="PANTHER" id="PTHR20940:SF1">
    <property type="entry name" value="CIBOULOT, ISOFORM A"/>
    <property type="match status" value="1"/>
</dbReference>
<keyword evidence="6" id="KW-1185">Reference proteome</keyword>
<dbReference type="OrthoDB" id="2151618at2759"/>
<evidence type="ECO:0008006" key="7">
    <source>
        <dbReference type="Google" id="ProtNLM"/>
    </source>
</evidence>
<dbReference type="AlphaFoldDB" id="A0A553PT29"/>
<dbReference type="EMBL" id="VCGU01000001">
    <property type="protein sequence ID" value="TRY80839.1"/>
    <property type="molecule type" value="Genomic_DNA"/>
</dbReference>
<dbReference type="Pfam" id="PF01290">
    <property type="entry name" value="Thymosin"/>
    <property type="match status" value="3"/>
</dbReference>
<evidence type="ECO:0000256" key="1">
    <source>
        <dbReference type="ARBA" id="ARBA00004245"/>
    </source>
</evidence>
<comment type="subcellular location">
    <subcellularLocation>
        <location evidence="1">Cytoplasm</location>
        <location evidence="1">Cytoskeleton</location>
    </subcellularLocation>
</comment>
<protein>
    <recommendedName>
        <fullName evidence="7">Thymosin beta</fullName>
    </recommendedName>
</protein>
<organism evidence="5 6">
    <name type="scientific">Tigriopus californicus</name>
    <name type="common">Marine copepod</name>
    <dbReference type="NCBI Taxonomy" id="6832"/>
    <lineage>
        <taxon>Eukaryota</taxon>
        <taxon>Metazoa</taxon>
        <taxon>Ecdysozoa</taxon>
        <taxon>Arthropoda</taxon>
        <taxon>Crustacea</taxon>
        <taxon>Multicrustacea</taxon>
        <taxon>Hexanauplia</taxon>
        <taxon>Copepoda</taxon>
        <taxon>Harpacticoida</taxon>
        <taxon>Harpacticidae</taxon>
        <taxon>Tigriopus</taxon>
    </lineage>
</organism>
<dbReference type="InterPro" id="IPR038386">
    <property type="entry name" value="Beta-thymosin_sf"/>
</dbReference>
<name>A0A553PT29_TIGCA</name>
<reference evidence="5 6" key="1">
    <citation type="journal article" date="2018" name="Nat. Ecol. Evol.">
        <title>Genomic signatures of mitonuclear coevolution across populations of Tigriopus californicus.</title>
        <authorList>
            <person name="Barreto F.S."/>
            <person name="Watson E.T."/>
            <person name="Lima T.G."/>
            <person name="Willett C.S."/>
            <person name="Edmands S."/>
            <person name="Li W."/>
            <person name="Burton R.S."/>
        </authorList>
    </citation>
    <scope>NUCLEOTIDE SEQUENCE [LARGE SCALE GENOMIC DNA]</scope>
    <source>
        <strain evidence="5 6">San Diego</strain>
    </source>
</reference>
<dbReference type="GO" id="GO:0007015">
    <property type="term" value="P:actin filament organization"/>
    <property type="evidence" value="ECO:0007669"/>
    <property type="project" value="InterPro"/>
</dbReference>